<dbReference type="EMBL" id="CP072754">
    <property type="protein sequence ID" value="QUC18198.1"/>
    <property type="molecule type" value="Genomic_DNA"/>
</dbReference>
<feature type="transmembrane region" description="Helical" evidence="2">
    <location>
        <begin position="210"/>
        <end position="236"/>
    </location>
</feature>
<dbReference type="GeneID" id="66063217"/>
<dbReference type="SUPFAM" id="SSF53474">
    <property type="entry name" value="alpha/beta-Hydrolases"/>
    <property type="match status" value="1"/>
</dbReference>
<evidence type="ECO:0000313" key="3">
    <source>
        <dbReference type="EMBL" id="GAO15931.1"/>
    </source>
</evidence>
<reference evidence="4" key="3">
    <citation type="submission" date="2020-03" db="EMBL/GenBank/DDBJ databases">
        <title>A mixture of massive structural variations and highly conserved coding sequences in Ustilaginoidea virens genome.</title>
        <authorList>
            <person name="Zhang K."/>
            <person name="Zhao Z."/>
            <person name="Zhang Z."/>
            <person name="Li Y."/>
            <person name="Hsiang T."/>
            <person name="Sun W."/>
        </authorList>
    </citation>
    <scope>NUCLEOTIDE SEQUENCE</scope>
    <source>
        <strain evidence="4">UV-8b</strain>
    </source>
</reference>
<feature type="transmembrane region" description="Helical" evidence="2">
    <location>
        <begin position="72"/>
        <end position="94"/>
    </location>
</feature>
<evidence type="ECO:0000256" key="2">
    <source>
        <dbReference type="SAM" id="Phobius"/>
    </source>
</evidence>
<reference evidence="6" key="2">
    <citation type="journal article" date="2016" name="Genome Announc.">
        <title>Genome sequence of Ustilaginoidea virens IPU010, a rice pathogenic fungus causing false smut.</title>
        <authorList>
            <person name="Kumagai T."/>
            <person name="Ishii T."/>
            <person name="Terai G."/>
            <person name="Umemura M."/>
            <person name="Machida M."/>
            <person name="Asai K."/>
        </authorList>
    </citation>
    <scope>NUCLEOTIDE SEQUENCE [LARGE SCALE GENOMIC DNA]</scope>
    <source>
        <strain evidence="6">IPU010</strain>
    </source>
</reference>
<protein>
    <submittedName>
        <fullName evidence="3">Uncharacterized protein</fullName>
    </submittedName>
</protein>
<accession>A0A063BWI0</accession>
<sequence>MPLFSKKKDDDDGRDQRASIDEHEHDQAPPDEHTRLLPNRLDSSRDSNRVLLTPDDPAVTPYNLWSIRILRYLTLFFTIITFAWWVLLLVSSFATPPGLHTRGGVFLALGFATLTLANMGFIVIFFGVPAKAVRVLSFIMAFLLLLDVIILLAVRQTRYEEGWVGISSAVWALLMSLWALLTDRMVKWGKEEEEERLTGRAETRRTLTEWSAVMVSTIAYIVMVIAVLLITLSIVIRALDANFAAPGKTYGVDGDKYRIHLYCSGNKTDAAGRDVPTVLLEGGERPVEQGLWSLAENAVKNGSISRYCFADRPGIAWSDTAPSPLSAGFAVDVLSEALAKSGEDGPWVLVSAGIGSLYSRVFSSRHGDAIKGILLIDPLHEDLLGSRGSSARGFLLWVRGVISPLGLDRLPGAIFRGRNSADRTYGRSVQQNSKFIYAQLQENLVLQSFTKRDVQTSRQIQDKNTPLVVVSSGREIKRSKEWEEKQRDLTTLTENLKEWDIVNGAPHRVWEVSEGRQQIEERLKRLVRGD</sequence>
<feature type="transmembrane region" description="Helical" evidence="2">
    <location>
        <begin position="135"/>
        <end position="156"/>
    </location>
</feature>
<dbReference type="Proteomes" id="UP000054053">
    <property type="component" value="Unassembled WGS sequence"/>
</dbReference>
<keyword evidence="2" id="KW-0472">Membrane</keyword>
<feature type="transmembrane region" description="Helical" evidence="2">
    <location>
        <begin position="162"/>
        <end position="181"/>
    </location>
</feature>
<proteinExistence type="predicted"/>
<keyword evidence="2" id="KW-0812">Transmembrane</keyword>
<evidence type="ECO:0000256" key="1">
    <source>
        <dbReference type="SAM" id="MobiDB-lite"/>
    </source>
</evidence>
<feature type="transmembrane region" description="Helical" evidence="2">
    <location>
        <begin position="106"/>
        <end position="128"/>
    </location>
</feature>
<dbReference type="InterPro" id="IPR019431">
    <property type="entry name" value="DUF2417"/>
</dbReference>
<evidence type="ECO:0000313" key="4">
    <source>
        <dbReference type="EMBL" id="QUC18198.1"/>
    </source>
</evidence>
<feature type="compositionally biased region" description="Basic and acidic residues" evidence="1">
    <location>
        <begin position="1"/>
        <end position="35"/>
    </location>
</feature>
<dbReference type="EMBL" id="BBTG02000022">
    <property type="protein sequence ID" value="GAO15931.1"/>
    <property type="molecule type" value="Genomic_DNA"/>
</dbReference>
<dbReference type="Proteomes" id="UP000027002">
    <property type="component" value="Chromosome 2"/>
</dbReference>
<dbReference type="KEGG" id="uvi:66063217"/>
<dbReference type="RefSeq" id="XP_042995871.1">
    <property type="nucleotide sequence ID" value="XM_043139937.1"/>
</dbReference>
<dbReference type="Gene3D" id="3.40.50.1820">
    <property type="entry name" value="alpha/beta hydrolase"/>
    <property type="match status" value="1"/>
</dbReference>
<dbReference type="Pfam" id="PF10329">
    <property type="entry name" value="DUF2417"/>
    <property type="match status" value="1"/>
</dbReference>
<gene>
    <name evidence="4" type="ORF">UV8b_02439</name>
    <name evidence="3" type="ORF">UVI_02039540</name>
</gene>
<dbReference type="STRING" id="1159556.A0A063BWI0"/>
<evidence type="ECO:0000313" key="5">
    <source>
        <dbReference type="Proteomes" id="UP000027002"/>
    </source>
</evidence>
<keyword evidence="5" id="KW-1185">Reference proteome</keyword>
<reference evidence="3" key="1">
    <citation type="journal article" date="2016" name="Genome Announc.">
        <title>Genome Sequence of Ustilaginoidea virens IPU010, a Rice Pathogenic Fungus Causing False Smut.</title>
        <authorList>
            <person name="Kumagai T."/>
            <person name="Ishii T."/>
            <person name="Terai G."/>
            <person name="Umemura M."/>
            <person name="Machida M."/>
            <person name="Asai K."/>
        </authorList>
    </citation>
    <scope>NUCLEOTIDE SEQUENCE [LARGE SCALE GENOMIC DNA]</scope>
    <source>
        <strain evidence="3">IPU010</strain>
    </source>
</reference>
<feature type="region of interest" description="Disordered" evidence="1">
    <location>
        <begin position="1"/>
        <end position="41"/>
    </location>
</feature>
<organism evidence="3 6">
    <name type="scientific">Ustilaginoidea virens</name>
    <name type="common">Rice false smut fungus</name>
    <name type="synonym">Villosiclava virens</name>
    <dbReference type="NCBI Taxonomy" id="1159556"/>
    <lineage>
        <taxon>Eukaryota</taxon>
        <taxon>Fungi</taxon>
        <taxon>Dikarya</taxon>
        <taxon>Ascomycota</taxon>
        <taxon>Pezizomycotina</taxon>
        <taxon>Sordariomycetes</taxon>
        <taxon>Hypocreomycetidae</taxon>
        <taxon>Hypocreales</taxon>
        <taxon>Clavicipitaceae</taxon>
        <taxon>Ustilaginoidea</taxon>
    </lineage>
</organism>
<dbReference type="AlphaFoldDB" id="A0A063BWI0"/>
<dbReference type="HOGENOM" id="CLU_028296_1_0_1"/>
<dbReference type="InterPro" id="IPR029058">
    <property type="entry name" value="AB_hydrolase_fold"/>
</dbReference>
<keyword evidence="2" id="KW-1133">Transmembrane helix</keyword>
<name>A0A063BWI0_USTVR</name>
<evidence type="ECO:0000313" key="6">
    <source>
        <dbReference type="Proteomes" id="UP000054053"/>
    </source>
</evidence>
<dbReference type="OrthoDB" id="164921at2759"/>